<name>A0ACC1BLZ5_9ROSI</name>
<dbReference type="EMBL" id="CM047900">
    <property type="protein sequence ID" value="KAJ0099970.1"/>
    <property type="molecule type" value="Genomic_DNA"/>
</dbReference>
<proteinExistence type="predicted"/>
<sequence length="100" mass="11692">MLKKYLSFVEDRFRSANKSLSTTLMSCLTAIKYDDSRSMHDHLIEIMNIATKLRRLGMAIDDDFLIHFILHSLTLEYGIFQVNNTWWLDFGATTHICNTM</sequence>
<keyword evidence="2" id="KW-1185">Reference proteome</keyword>
<evidence type="ECO:0000313" key="1">
    <source>
        <dbReference type="EMBL" id="KAJ0099970.1"/>
    </source>
</evidence>
<comment type="caution">
    <text evidence="1">The sequence shown here is derived from an EMBL/GenBank/DDBJ whole genome shotgun (WGS) entry which is preliminary data.</text>
</comment>
<protein>
    <submittedName>
        <fullName evidence="1">Uncharacterized protein</fullName>
    </submittedName>
</protein>
<accession>A0ACC1BLZ5</accession>
<evidence type="ECO:0000313" key="2">
    <source>
        <dbReference type="Proteomes" id="UP001164250"/>
    </source>
</evidence>
<dbReference type="Proteomes" id="UP001164250">
    <property type="component" value="Chromosome 4"/>
</dbReference>
<reference evidence="2" key="1">
    <citation type="journal article" date="2023" name="G3 (Bethesda)">
        <title>Genome assembly and association tests identify interacting loci associated with vigor, precocity, and sex in interspecific pistachio rootstocks.</title>
        <authorList>
            <person name="Palmer W."/>
            <person name="Jacygrad E."/>
            <person name="Sagayaradj S."/>
            <person name="Cavanaugh K."/>
            <person name="Han R."/>
            <person name="Bertier L."/>
            <person name="Beede B."/>
            <person name="Kafkas S."/>
            <person name="Golino D."/>
            <person name="Preece J."/>
            <person name="Michelmore R."/>
        </authorList>
    </citation>
    <scope>NUCLEOTIDE SEQUENCE [LARGE SCALE GENOMIC DNA]</scope>
</reference>
<gene>
    <name evidence="1" type="ORF">Patl1_20333</name>
</gene>
<organism evidence="1 2">
    <name type="scientific">Pistacia atlantica</name>
    <dbReference type="NCBI Taxonomy" id="434234"/>
    <lineage>
        <taxon>Eukaryota</taxon>
        <taxon>Viridiplantae</taxon>
        <taxon>Streptophyta</taxon>
        <taxon>Embryophyta</taxon>
        <taxon>Tracheophyta</taxon>
        <taxon>Spermatophyta</taxon>
        <taxon>Magnoliopsida</taxon>
        <taxon>eudicotyledons</taxon>
        <taxon>Gunneridae</taxon>
        <taxon>Pentapetalae</taxon>
        <taxon>rosids</taxon>
        <taxon>malvids</taxon>
        <taxon>Sapindales</taxon>
        <taxon>Anacardiaceae</taxon>
        <taxon>Pistacia</taxon>
    </lineage>
</organism>